<sequence length="158" mass="18037">MSDWDHMVVEQDDPALVSPFILEMVRQIRAVDSYGIWDKSGAHEIIDPYILTKERKRQVPVIGDPDEDIIVRIKAWYNALSTSIEAKTGLMAVPLIHLTYEGFGRVIIAVGKLIVFDKNLRDVHRFGFKSLEHMQQEAEKIITKASALIEDHRDVAKL</sequence>
<dbReference type="RefSeq" id="WP_090068506.1">
    <property type="nucleotide sequence ID" value="NZ_FOVR01000001.1"/>
</dbReference>
<name>A0A1I5AJJ2_9HYPH</name>
<dbReference type="EMBL" id="FOVR01000001">
    <property type="protein sequence ID" value="SFN62520.1"/>
    <property type="molecule type" value="Genomic_DNA"/>
</dbReference>
<evidence type="ECO:0000313" key="1">
    <source>
        <dbReference type="EMBL" id="SFN62520.1"/>
    </source>
</evidence>
<dbReference type="STRING" id="655353.SAMN04488056_101512"/>
<dbReference type="InterPro" id="IPR004952">
    <property type="entry name" value="NifX-assoc_nitrogen_fix"/>
</dbReference>
<dbReference type="Gene3D" id="1.10.3100.20">
    <property type="entry name" value="Protein of unknown function DUF269"/>
    <property type="match status" value="1"/>
</dbReference>
<dbReference type="Proteomes" id="UP000199236">
    <property type="component" value="Unassembled WGS sequence"/>
</dbReference>
<proteinExistence type="predicted"/>
<gene>
    <name evidence="1" type="ORF">SAMN04488056_101512</name>
</gene>
<keyword evidence="2" id="KW-1185">Reference proteome</keyword>
<dbReference type="Pfam" id="PF03270">
    <property type="entry name" value="DUF269"/>
    <property type="match status" value="1"/>
</dbReference>
<accession>A0A1I5AJJ2</accession>
<dbReference type="PIRSF" id="PIRSF005788">
    <property type="entry name" value="NifK"/>
    <property type="match status" value="1"/>
</dbReference>
<protein>
    <submittedName>
        <fullName evidence="1">Probable nitrogen fixation protein</fullName>
    </submittedName>
</protein>
<dbReference type="NCBIfam" id="TIGR02935">
    <property type="entry name" value="NifX-associated nitrogen fixation protein"/>
    <property type="match status" value="1"/>
</dbReference>
<reference evidence="1 2" key="1">
    <citation type="submission" date="2016-10" db="EMBL/GenBank/DDBJ databases">
        <authorList>
            <person name="de Groot N.N."/>
        </authorList>
    </citation>
    <scope>NUCLEOTIDE SEQUENCE [LARGE SCALE GENOMIC DNA]</scope>
    <source>
        <strain evidence="1 2">CGMCC 1.9157</strain>
    </source>
</reference>
<organism evidence="1 2">
    <name type="scientific">Cohaesibacter marisflavi</name>
    <dbReference type="NCBI Taxonomy" id="655353"/>
    <lineage>
        <taxon>Bacteria</taxon>
        <taxon>Pseudomonadati</taxon>
        <taxon>Pseudomonadota</taxon>
        <taxon>Alphaproteobacteria</taxon>
        <taxon>Hyphomicrobiales</taxon>
        <taxon>Cohaesibacteraceae</taxon>
    </lineage>
</organism>
<dbReference type="OrthoDB" id="9808545at2"/>
<evidence type="ECO:0000313" key="2">
    <source>
        <dbReference type="Proteomes" id="UP000199236"/>
    </source>
</evidence>
<dbReference type="AlphaFoldDB" id="A0A1I5AJJ2"/>